<dbReference type="Proteomes" id="UP000489600">
    <property type="component" value="Unassembled WGS sequence"/>
</dbReference>
<reference evidence="1" key="1">
    <citation type="submission" date="2019-07" db="EMBL/GenBank/DDBJ databases">
        <authorList>
            <person name="Dittberner H."/>
        </authorList>
    </citation>
    <scope>NUCLEOTIDE SEQUENCE [LARGE SCALE GENOMIC DNA]</scope>
</reference>
<dbReference type="EMBL" id="CABITT030000005">
    <property type="protein sequence ID" value="VVB05505.1"/>
    <property type="molecule type" value="Genomic_DNA"/>
</dbReference>
<evidence type="ECO:0000313" key="1">
    <source>
        <dbReference type="EMBL" id="VVB05505.1"/>
    </source>
</evidence>
<evidence type="ECO:0000313" key="2">
    <source>
        <dbReference type="Proteomes" id="UP000489600"/>
    </source>
</evidence>
<gene>
    <name evidence="1" type="ORF">ANE_LOCUS15949</name>
</gene>
<sequence length="78" mass="8826">MFALFHKTAVAADIPVPAGLRPHSDESKSAFEDGYLARDFLFALKDNVFCLLHERIDNISDLGPPFKVNVHRMIRQQS</sequence>
<protein>
    <submittedName>
        <fullName evidence="1">Uncharacterized protein</fullName>
    </submittedName>
</protein>
<proteinExistence type="predicted"/>
<organism evidence="1 2">
    <name type="scientific">Arabis nemorensis</name>
    <dbReference type="NCBI Taxonomy" id="586526"/>
    <lineage>
        <taxon>Eukaryota</taxon>
        <taxon>Viridiplantae</taxon>
        <taxon>Streptophyta</taxon>
        <taxon>Embryophyta</taxon>
        <taxon>Tracheophyta</taxon>
        <taxon>Spermatophyta</taxon>
        <taxon>Magnoliopsida</taxon>
        <taxon>eudicotyledons</taxon>
        <taxon>Gunneridae</taxon>
        <taxon>Pentapetalae</taxon>
        <taxon>rosids</taxon>
        <taxon>malvids</taxon>
        <taxon>Brassicales</taxon>
        <taxon>Brassicaceae</taxon>
        <taxon>Arabideae</taxon>
        <taxon>Arabis</taxon>
    </lineage>
</organism>
<accession>A0A565BVY2</accession>
<keyword evidence="2" id="KW-1185">Reference proteome</keyword>
<dbReference type="AlphaFoldDB" id="A0A565BVY2"/>
<name>A0A565BVY2_9BRAS</name>
<comment type="caution">
    <text evidence="1">The sequence shown here is derived from an EMBL/GenBank/DDBJ whole genome shotgun (WGS) entry which is preliminary data.</text>
</comment>